<dbReference type="EMBL" id="VTTN01000004">
    <property type="protein sequence ID" value="KAA0596102.1"/>
    <property type="molecule type" value="Genomic_DNA"/>
</dbReference>
<sequence>MGTTVFDSILFRDMFGTGEMRAIFSDDALIRRYLEVEAALARAQSRCRLIPREAAEAIGHAADTMRIDHDRLRRETETVGYPILPLVHQLTEAAGEAGRYVHWGATTQDIMDTASVLQIRAALGILRRDLGELRAILAAGARKYRDTPMAGRTHLQQALPITFGYKLAVWHSSVVRHIERLEQASPRVLVGQLSGAAGTLASIGDGGLEMQRLFCEELGLGQPTITWHVARDGFAEVAVLLGLITGTLGKIATDIMVMSSTEFGEVSEPFVPGRGASSTMPQKRNPVASELMLAAAKAVRQQVAAMLDGMIHDFERATGPWHLEWLALPESFLLTAASLANAGFMLGGLVVHEDRMRHNLHLSHGLIVAEAVMMAAAPQLGRQRAHDIVYDACRVAIDRGSGLADVLVAVPEIIGALGGTEMIRHRCDPANYLGLSGAMVDRALEASADKHAAP</sequence>
<dbReference type="PRINTS" id="PR00145">
    <property type="entry name" value="ARGSUCLYASE"/>
</dbReference>
<dbReference type="Gene3D" id="1.10.40.30">
    <property type="entry name" value="Fumarase/aspartase (C-terminal domain)"/>
    <property type="match status" value="1"/>
</dbReference>
<evidence type="ECO:0000256" key="1">
    <source>
        <dbReference type="ARBA" id="ARBA00034772"/>
    </source>
</evidence>
<dbReference type="InterPro" id="IPR022761">
    <property type="entry name" value="Fumarate_lyase_N"/>
</dbReference>
<dbReference type="CDD" id="cd01597">
    <property type="entry name" value="pCLME"/>
    <property type="match status" value="1"/>
</dbReference>
<dbReference type="InterPro" id="IPR019468">
    <property type="entry name" value="AdenyloSucc_lyase_C"/>
</dbReference>
<dbReference type="FunFam" id="1.20.200.10:FF:000014">
    <property type="entry name" value="3-carboxy-cis,cis-muconate cycloisomerase"/>
    <property type="match status" value="1"/>
</dbReference>
<dbReference type="GO" id="GO:0016829">
    <property type="term" value="F:lyase activity"/>
    <property type="evidence" value="ECO:0007669"/>
    <property type="project" value="UniProtKB-KW"/>
</dbReference>
<dbReference type="RefSeq" id="WP_149231498.1">
    <property type="nucleotide sequence ID" value="NZ_JALJXJ010000005.1"/>
</dbReference>
<name>A0A5A9GQM5_AZOLI</name>
<dbReference type="InterPro" id="IPR000362">
    <property type="entry name" value="Fumarate_lyase_fam"/>
</dbReference>
<comment type="similarity">
    <text evidence="1">Belongs to the class-II fumarase/aspartase family.</text>
</comment>
<protein>
    <submittedName>
        <fullName evidence="3">Adenylosuccinate lyase family protein</fullName>
    </submittedName>
</protein>
<evidence type="ECO:0000313" key="3">
    <source>
        <dbReference type="EMBL" id="KAA0596102.1"/>
    </source>
</evidence>
<dbReference type="PRINTS" id="PR00149">
    <property type="entry name" value="FUMRATELYASE"/>
</dbReference>
<dbReference type="Proteomes" id="UP000324927">
    <property type="component" value="Unassembled WGS sequence"/>
</dbReference>
<dbReference type="SMART" id="SM00998">
    <property type="entry name" value="ADSL_C"/>
    <property type="match status" value="1"/>
</dbReference>
<gene>
    <name evidence="3" type="ORF">FZ942_13070</name>
</gene>
<organism evidence="3 4">
    <name type="scientific">Azospirillum lipoferum</name>
    <dbReference type="NCBI Taxonomy" id="193"/>
    <lineage>
        <taxon>Bacteria</taxon>
        <taxon>Pseudomonadati</taxon>
        <taxon>Pseudomonadota</taxon>
        <taxon>Alphaproteobacteria</taxon>
        <taxon>Rhodospirillales</taxon>
        <taxon>Azospirillaceae</taxon>
        <taxon>Azospirillum</taxon>
    </lineage>
</organism>
<dbReference type="SUPFAM" id="SSF48557">
    <property type="entry name" value="L-aspartase-like"/>
    <property type="match status" value="1"/>
</dbReference>
<accession>A0A5A9GQM5</accession>
<dbReference type="InterPro" id="IPR008948">
    <property type="entry name" value="L-Aspartase-like"/>
</dbReference>
<evidence type="ECO:0000313" key="4">
    <source>
        <dbReference type="Proteomes" id="UP000324927"/>
    </source>
</evidence>
<proteinExistence type="inferred from homology"/>
<dbReference type="Pfam" id="PF00206">
    <property type="entry name" value="Lyase_1"/>
    <property type="match status" value="1"/>
</dbReference>
<dbReference type="Pfam" id="PF10397">
    <property type="entry name" value="ADSL_C"/>
    <property type="match status" value="1"/>
</dbReference>
<dbReference type="PANTHER" id="PTHR43172">
    <property type="entry name" value="ADENYLOSUCCINATE LYASE"/>
    <property type="match status" value="1"/>
</dbReference>
<dbReference type="PANTHER" id="PTHR43172:SF2">
    <property type="entry name" value="ADENYLOSUCCINATE LYASE C-TERMINAL DOMAIN-CONTAINING PROTEIN"/>
    <property type="match status" value="1"/>
</dbReference>
<evidence type="ECO:0000259" key="2">
    <source>
        <dbReference type="SMART" id="SM00998"/>
    </source>
</evidence>
<feature type="domain" description="Adenylosuccinate lyase C-terminal" evidence="2">
    <location>
        <begin position="364"/>
        <end position="444"/>
    </location>
</feature>
<dbReference type="AlphaFoldDB" id="A0A5A9GQM5"/>
<keyword evidence="3" id="KW-0456">Lyase</keyword>
<dbReference type="Gene3D" id="1.20.200.10">
    <property type="entry name" value="Fumarase/aspartase (Central domain)"/>
    <property type="match status" value="1"/>
</dbReference>
<dbReference type="OrthoDB" id="9768878at2"/>
<keyword evidence="4" id="KW-1185">Reference proteome</keyword>
<comment type="caution">
    <text evidence="3">The sequence shown here is derived from an EMBL/GenBank/DDBJ whole genome shotgun (WGS) entry which is preliminary data.</text>
</comment>
<reference evidence="3 4" key="1">
    <citation type="submission" date="2019-08" db="EMBL/GenBank/DDBJ databases">
        <authorList>
            <person name="Grouzdev D."/>
            <person name="Tikhonova E."/>
            <person name="Kravchenko I."/>
        </authorList>
    </citation>
    <scope>NUCLEOTIDE SEQUENCE [LARGE SCALE GENOMIC DNA]</scope>
    <source>
        <strain evidence="3 4">59b</strain>
    </source>
</reference>